<dbReference type="NCBIfam" id="TIGR00229">
    <property type="entry name" value="sensory_box"/>
    <property type="match status" value="2"/>
</dbReference>
<evidence type="ECO:0000259" key="6">
    <source>
        <dbReference type="PROSITE" id="PS50113"/>
    </source>
</evidence>
<dbReference type="PROSITE" id="PS50111">
    <property type="entry name" value="CHEMOTAXIS_TRANSDUC_2"/>
    <property type="match status" value="1"/>
</dbReference>
<organism evidence="7 8">
    <name type="scientific">Paraglaciecola aquimarina</name>
    <dbReference type="NCBI Taxonomy" id="1235557"/>
    <lineage>
        <taxon>Bacteria</taxon>
        <taxon>Pseudomonadati</taxon>
        <taxon>Pseudomonadota</taxon>
        <taxon>Gammaproteobacteria</taxon>
        <taxon>Alteromonadales</taxon>
        <taxon>Alteromonadaceae</taxon>
        <taxon>Paraglaciecola</taxon>
    </lineage>
</organism>
<dbReference type="PROSITE" id="PS50113">
    <property type="entry name" value="PAC"/>
    <property type="match status" value="1"/>
</dbReference>
<evidence type="ECO:0000256" key="3">
    <source>
        <dbReference type="PROSITE-ProRule" id="PRU00284"/>
    </source>
</evidence>
<dbReference type="InterPro" id="IPR000700">
    <property type="entry name" value="PAS-assoc_C"/>
</dbReference>
<dbReference type="SMART" id="SM00283">
    <property type="entry name" value="MA"/>
    <property type="match status" value="1"/>
</dbReference>
<feature type="domain" description="PAS" evidence="5">
    <location>
        <begin position="38"/>
        <end position="77"/>
    </location>
</feature>
<dbReference type="SUPFAM" id="SSF55785">
    <property type="entry name" value="PYP-like sensor domain (PAS domain)"/>
    <property type="match status" value="2"/>
</dbReference>
<protein>
    <submittedName>
        <fullName evidence="7">PAS domain-containing methyl-accepting chemotaxis protein</fullName>
    </submittedName>
</protein>
<evidence type="ECO:0000313" key="8">
    <source>
        <dbReference type="Proteomes" id="UP001247805"/>
    </source>
</evidence>
<keyword evidence="8" id="KW-1185">Reference proteome</keyword>
<dbReference type="PROSITE" id="PS50112">
    <property type="entry name" value="PAS"/>
    <property type="match status" value="2"/>
</dbReference>
<feature type="domain" description="PAC" evidence="6">
    <location>
        <begin position="214"/>
        <end position="268"/>
    </location>
</feature>
<keyword evidence="2 3" id="KW-0807">Transducer</keyword>
<comment type="caution">
    <text evidence="7">The sequence shown here is derived from an EMBL/GenBank/DDBJ whole genome shotgun (WGS) entry which is preliminary data.</text>
</comment>
<dbReference type="Pfam" id="PF13426">
    <property type="entry name" value="PAS_9"/>
    <property type="match status" value="1"/>
</dbReference>
<dbReference type="InterPro" id="IPR035965">
    <property type="entry name" value="PAS-like_dom_sf"/>
</dbReference>
<evidence type="ECO:0000259" key="5">
    <source>
        <dbReference type="PROSITE" id="PS50112"/>
    </source>
</evidence>
<gene>
    <name evidence="7" type="ORF">RS130_05920</name>
</gene>
<sequence length="438" mass="49195">MLFNNKKMSLQIEALEKKLIEFNSIQHDLKKEMIYCSINKRGVITEVNEHFVNSCGYSSEELVNKSFVDFILKESRNKPYCMNMLEAISAGLHWHGAIQFVSSEGNVLWYRSIIQPIKNNEGDDINLAVYSSELTRTISESRSKQDMLDALSRSSAVIEFDLDGIILDANENFIRGMKYSKEQIVGKHHQIFCDPEEVKSLDYSRFWQKLNQGHFITSRFKRYDSQGGLVWLEASYNPIHDDNGVLYKVVKFATIITEQMDREIAISETAQVAFDISKKTDADTDKGMSVIETTIDTMEQLSAQMRTVSEGIFDLEKHSRTIAGLVNNISGIADQTNLLALNAAIEAARAGEQGRGFAVVADEVRQLALRTTTTTDEIVKVVNDNKHLTENAVALIEQSLKQVQTALELSNDGGKVMNEIKTGAREIVDAVGSFNKNL</sequence>
<comment type="subcellular location">
    <subcellularLocation>
        <location evidence="1">Membrane</location>
    </subcellularLocation>
</comment>
<dbReference type="Gene3D" id="3.30.450.20">
    <property type="entry name" value="PAS domain"/>
    <property type="match status" value="2"/>
</dbReference>
<name>A0ABU3SU76_9ALTE</name>
<evidence type="ECO:0000256" key="1">
    <source>
        <dbReference type="ARBA" id="ARBA00004370"/>
    </source>
</evidence>
<dbReference type="SMART" id="SM00091">
    <property type="entry name" value="PAS"/>
    <property type="match status" value="2"/>
</dbReference>
<dbReference type="SUPFAM" id="SSF58104">
    <property type="entry name" value="Methyl-accepting chemotaxis protein (MCP) signaling domain"/>
    <property type="match status" value="1"/>
</dbReference>
<evidence type="ECO:0000256" key="2">
    <source>
        <dbReference type="ARBA" id="ARBA00023224"/>
    </source>
</evidence>
<dbReference type="PANTHER" id="PTHR32089:SF112">
    <property type="entry name" value="LYSOZYME-LIKE PROTEIN-RELATED"/>
    <property type="match status" value="1"/>
</dbReference>
<dbReference type="Proteomes" id="UP001247805">
    <property type="component" value="Unassembled WGS sequence"/>
</dbReference>
<dbReference type="Pfam" id="PF00015">
    <property type="entry name" value="MCPsignal"/>
    <property type="match status" value="1"/>
</dbReference>
<dbReference type="InterPro" id="IPR004089">
    <property type="entry name" value="MCPsignal_dom"/>
</dbReference>
<evidence type="ECO:0000259" key="4">
    <source>
        <dbReference type="PROSITE" id="PS50111"/>
    </source>
</evidence>
<dbReference type="PANTHER" id="PTHR32089">
    <property type="entry name" value="METHYL-ACCEPTING CHEMOTAXIS PROTEIN MCPB"/>
    <property type="match status" value="1"/>
</dbReference>
<dbReference type="Gene3D" id="1.10.287.950">
    <property type="entry name" value="Methyl-accepting chemotaxis protein"/>
    <property type="match status" value="1"/>
</dbReference>
<proteinExistence type="predicted"/>
<dbReference type="InterPro" id="IPR000014">
    <property type="entry name" value="PAS"/>
</dbReference>
<dbReference type="Pfam" id="PF08447">
    <property type="entry name" value="PAS_3"/>
    <property type="match status" value="1"/>
</dbReference>
<dbReference type="EMBL" id="JAWDIO010000002">
    <property type="protein sequence ID" value="MDU0353527.1"/>
    <property type="molecule type" value="Genomic_DNA"/>
</dbReference>
<feature type="domain" description="Methyl-accepting transducer" evidence="4">
    <location>
        <begin position="266"/>
        <end position="438"/>
    </location>
</feature>
<dbReference type="InterPro" id="IPR013655">
    <property type="entry name" value="PAS_fold_3"/>
</dbReference>
<reference evidence="7 8" key="1">
    <citation type="submission" date="2023-10" db="EMBL/GenBank/DDBJ databases">
        <title>Glaciecola aquimarina strain GGW-M5 nov., isolated from a coastal seawater.</title>
        <authorList>
            <person name="Bayburt H."/>
            <person name="Kim J.M."/>
            <person name="Choi B.J."/>
            <person name="Jeon C.O."/>
        </authorList>
    </citation>
    <scope>NUCLEOTIDE SEQUENCE [LARGE SCALE GENOMIC DNA]</scope>
    <source>
        <strain evidence="7 8">KCTC 32108</strain>
    </source>
</reference>
<evidence type="ECO:0000313" key="7">
    <source>
        <dbReference type="EMBL" id="MDU0353527.1"/>
    </source>
</evidence>
<feature type="domain" description="PAS" evidence="5">
    <location>
        <begin position="140"/>
        <end position="213"/>
    </location>
</feature>
<dbReference type="CDD" id="cd00130">
    <property type="entry name" value="PAS"/>
    <property type="match status" value="2"/>
</dbReference>
<accession>A0ABU3SU76</accession>